<reference evidence="4 5" key="1">
    <citation type="submission" date="2020-12" db="EMBL/GenBank/DDBJ databases">
        <title>Identification and biosynthesis of polyene macrolides produced by Streptomyces alfalfae Men-myco-93-63.</title>
        <authorList>
            <person name="Liu D."/>
            <person name="Li Y."/>
            <person name="Liu L."/>
            <person name="Han X."/>
            <person name="Shen F."/>
        </authorList>
    </citation>
    <scope>NUCLEOTIDE SEQUENCE [LARGE SCALE GENOMIC DNA]</scope>
    <source>
        <strain evidence="4 5">Men-myco-93-63</strain>
    </source>
</reference>
<proteinExistence type="predicted"/>
<feature type="region of interest" description="Disordered" evidence="1">
    <location>
        <begin position="1"/>
        <end position="23"/>
    </location>
</feature>
<dbReference type="Pfam" id="PF13560">
    <property type="entry name" value="HTH_31"/>
    <property type="match status" value="1"/>
</dbReference>
<dbReference type="Pfam" id="PF14200">
    <property type="entry name" value="RicinB_lectin_2"/>
    <property type="match status" value="1"/>
</dbReference>
<dbReference type="RefSeq" id="WP_198504772.1">
    <property type="nucleotide sequence ID" value="NZ_CP065959.1"/>
</dbReference>
<feature type="region of interest" description="Disordered" evidence="1">
    <location>
        <begin position="107"/>
        <end position="147"/>
    </location>
</feature>
<name>A0A7T4U2A0_9ACTN</name>
<evidence type="ECO:0000256" key="2">
    <source>
        <dbReference type="SAM" id="Phobius"/>
    </source>
</evidence>
<feature type="compositionally biased region" description="Low complexity" evidence="1">
    <location>
        <begin position="133"/>
        <end position="147"/>
    </location>
</feature>
<keyword evidence="2" id="KW-1133">Transmembrane helix</keyword>
<feature type="region of interest" description="Disordered" evidence="1">
    <location>
        <begin position="343"/>
        <end position="364"/>
    </location>
</feature>
<evidence type="ECO:0000313" key="5">
    <source>
        <dbReference type="Proteomes" id="UP000596130"/>
    </source>
</evidence>
<evidence type="ECO:0000256" key="1">
    <source>
        <dbReference type="SAM" id="MobiDB-lite"/>
    </source>
</evidence>
<dbReference type="InterPro" id="IPR000772">
    <property type="entry name" value="Ricin_B_lectin"/>
</dbReference>
<keyword evidence="2" id="KW-0812">Transmembrane</keyword>
<dbReference type="Gene3D" id="2.80.10.50">
    <property type="match status" value="1"/>
</dbReference>
<dbReference type="SUPFAM" id="SSF50370">
    <property type="entry name" value="Ricin B-like lectins"/>
    <property type="match status" value="1"/>
</dbReference>
<dbReference type="EMBL" id="CP065959">
    <property type="protein sequence ID" value="QQC93302.1"/>
    <property type="molecule type" value="Genomic_DNA"/>
</dbReference>
<dbReference type="AlphaFoldDB" id="A0A7T4U2A0"/>
<feature type="transmembrane region" description="Helical" evidence="2">
    <location>
        <begin position="157"/>
        <end position="174"/>
    </location>
</feature>
<dbReference type="InterPro" id="IPR035992">
    <property type="entry name" value="Ricin_B-like_lectins"/>
</dbReference>
<gene>
    <name evidence="4" type="ORF">I8755_37005</name>
</gene>
<dbReference type="PROSITE" id="PS50231">
    <property type="entry name" value="RICIN_B_LECTIN"/>
    <property type="match status" value="1"/>
</dbReference>
<dbReference type="CDD" id="cd00161">
    <property type="entry name" value="beta-trefoil_Ricin-like"/>
    <property type="match status" value="1"/>
</dbReference>
<keyword evidence="2" id="KW-0472">Membrane</keyword>
<accession>A0A7T4U2A0</accession>
<protein>
    <submittedName>
        <fullName evidence="4">RICIN domain-containing protein</fullName>
    </submittedName>
</protein>
<evidence type="ECO:0000313" key="4">
    <source>
        <dbReference type="EMBL" id="QQC93302.1"/>
    </source>
</evidence>
<sequence>MSRKGDGLAAPPEESPQPARARTPAEFTAALRTLRLWSGLTYRQLEGKATAHSDTLPASTIATTLGRVTLPREQFVDAFTRACGLGDEEARQWLEARRRIATAAPAQVGDEGVKEDVGDVQSDEAGKGGAGNAGDDAPPAPPSGASDLVRASRWRRVAALLGAVLIGVLGALGVDSMLRDSSKPAALPTMPVTGLRMLAVGSWAQIHPARTPELCLTEGRDRTGRYETAVAAQRPCDTAGSPQLYLEPLGRDTVQLQWHHPKYGVGCLTVLPSGPGRDLLEPRDDCADDNRAQQFRIERFGPPAAGRFRIRPVSSDRCLSLRDQDTRDGAEIVQGRCSGAADQDFRIELTPPPKTATESTPSSR</sequence>
<feature type="domain" description="Ricin B lectin" evidence="3">
    <location>
        <begin position="292"/>
        <end position="348"/>
    </location>
</feature>
<organism evidence="4 5">
    <name type="scientific">Streptomyces alfalfae</name>
    <dbReference type="NCBI Taxonomy" id="1642299"/>
    <lineage>
        <taxon>Bacteria</taxon>
        <taxon>Bacillati</taxon>
        <taxon>Actinomycetota</taxon>
        <taxon>Actinomycetes</taxon>
        <taxon>Kitasatosporales</taxon>
        <taxon>Streptomycetaceae</taxon>
        <taxon>Streptomyces</taxon>
    </lineage>
</organism>
<dbReference type="Proteomes" id="UP000596130">
    <property type="component" value="Chromosome"/>
</dbReference>
<evidence type="ECO:0000259" key="3">
    <source>
        <dbReference type="Pfam" id="PF14200"/>
    </source>
</evidence>